<dbReference type="SUPFAM" id="SSF52540">
    <property type="entry name" value="P-loop containing nucleoside triphosphate hydrolases"/>
    <property type="match status" value="1"/>
</dbReference>
<dbReference type="AlphaFoldDB" id="A0A7W6PTE1"/>
<reference evidence="8 9" key="1">
    <citation type="submission" date="2020-08" db="EMBL/GenBank/DDBJ databases">
        <title>Genomic Encyclopedia of Type Strains, Phase IV (KMG-IV): sequencing the most valuable type-strain genomes for metagenomic binning, comparative biology and taxonomic classification.</title>
        <authorList>
            <person name="Goeker M."/>
        </authorList>
    </citation>
    <scope>NUCLEOTIDE SEQUENCE [LARGE SCALE GENOMIC DNA]</scope>
    <source>
        <strain evidence="8 9">DSM 29514</strain>
    </source>
</reference>
<dbReference type="SMART" id="SM00072">
    <property type="entry name" value="GuKc"/>
    <property type="match status" value="1"/>
</dbReference>
<comment type="catalytic activity">
    <reaction evidence="1 6">
        <text>alpha-D-ribose 1,5-bisphosphate + ATP = 5-phospho-alpha-D-ribose 1-diphosphate + ADP</text>
        <dbReference type="Rhea" id="RHEA:20109"/>
        <dbReference type="ChEBI" id="CHEBI:30616"/>
        <dbReference type="ChEBI" id="CHEBI:58017"/>
        <dbReference type="ChEBI" id="CHEBI:68688"/>
        <dbReference type="ChEBI" id="CHEBI:456216"/>
        <dbReference type="EC" id="2.7.4.23"/>
    </reaction>
</comment>
<evidence type="ECO:0000313" key="9">
    <source>
        <dbReference type="Proteomes" id="UP000519897"/>
    </source>
</evidence>
<evidence type="ECO:0000259" key="7">
    <source>
        <dbReference type="SMART" id="SM00072"/>
    </source>
</evidence>
<comment type="caution">
    <text evidence="8">The sequence shown here is derived from an EMBL/GenBank/DDBJ whole genome shotgun (WGS) entry which is preliminary data.</text>
</comment>
<dbReference type="GO" id="GO:0006015">
    <property type="term" value="P:5-phosphoribose 1-diphosphate biosynthetic process"/>
    <property type="evidence" value="ECO:0007669"/>
    <property type="project" value="UniProtKB-UniRule"/>
</dbReference>
<feature type="domain" description="Guanylate kinase/L-type calcium channel beta subunit" evidence="7">
    <location>
        <begin position="9"/>
        <end position="190"/>
    </location>
</feature>
<accession>A0A7W6PTE1</accession>
<evidence type="ECO:0000256" key="5">
    <source>
        <dbReference type="ARBA" id="ARBA00022840"/>
    </source>
</evidence>
<dbReference type="InterPro" id="IPR008145">
    <property type="entry name" value="GK/Ca_channel_bsu"/>
</dbReference>
<evidence type="ECO:0000313" key="8">
    <source>
        <dbReference type="EMBL" id="MBB4145077.1"/>
    </source>
</evidence>
<evidence type="ECO:0000256" key="1">
    <source>
        <dbReference type="ARBA" id="ARBA00000373"/>
    </source>
</evidence>
<proteinExistence type="inferred from homology"/>
<dbReference type="GO" id="GO:0005524">
    <property type="term" value="F:ATP binding"/>
    <property type="evidence" value="ECO:0007669"/>
    <property type="project" value="UniProtKB-KW"/>
</dbReference>
<sequence length="197" mass="21041">MVLSGANTAGALLAVVGPSGVGKDSLINALRDRLHADARVHFVRRVITRPADTGGEDHEAVTVSEFERLSAADAFAVHWQAHGLSYGILRSAAEAYNAGQTVIVNGSRAALPLFAGCFTNTIVVNITADPDVIAQRLASRGREDAEQIAQRLKRGSDLCVPCHLPVHDIDNSRDLEAAVDAFLKLVQRLNLRSVKTA</sequence>
<dbReference type="PANTHER" id="PTHR23117:SF8">
    <property type="entry name" value="RIBOSE 1,5-BISPHOSPHATE PHOSPHOKINASE PHNN"/>
    <property type="match status" value="1"/>
</dbReference>
<comment type="function">
    <text evidence="6">Catalyzes the phosphorylation of ribose 1,5-bisphosphate to 5-phospho-D-ribosyl alpha-1-diphosphate (PRPP).</text>
</comment>
<keyword evidence="4 6" id="KW-0547">Nucleotide-binding</keyword>
<dbReference type="UniPathway" id="UPA00087">
    <property type="reaction ID" value="UER00175"/>
</dbReference>
<dbReference type="EC" id="2.7.4.23" evidence="6"/>
<keyword evidence="8" id="KW-0418">Kinase</keyword>
<evidence type="ECO:0000256" key="6">
    <source>
        <dbReference type="HAMAP-Rule" id="MF_00836"/>
    </source>
</evidence>
<dbReference type="EMBL" id="JACIEC010000005">
    <property type="protein sequence ID" value="MBB4145077.1"/>
    <property type="molecule type" value="Genomic_DNA"/>
</dbReference>
<dbReference type="InterPro" id="IPR027417">
    <property type="entry name" value="P-loop_NTPase"/>
</dbReference>
<dbReference type="InterPro" id="IPR012699">
    <property type="entry name" value="PhnN"/>
</dbReference>
<keyword evidence="3 6" id="KW-0808">Transferase</keyword>
<gene>
    <name evidence="6" type="primary">phnN</name>
    <name evidence="8" type="ORF">GGQ72_003639</name>
</gene>
<dbReference type="PANTHER" id="PTHR23117">
    <property type="entry name" value="GUANYLATE KINASE-RELATED"/>
    <property type="match status" value="1"/>
</dbReference>
<comment type="pathway">
    <text evidence="2 6">Metabolic intermediate biosynthesis; 5-phospho-alpha-D-ribose 1-diphosphate biosynthesis; 5-phospho-alpha-D-ribose 1-diphosphate from D-ribose 5-phosphate (route II): step 3/3.</text>
</comment>
<feature type="binding site" evidence="6">
    <location>
        <begin position="17"/>
        <end position="24"/>
    </location>
    <ligand>
        <name>ATP</name>
        <dbReference type="ChEBI" id="CHEBI:30616"/>
    </ligand>
</feature>
<name>A0A7W6PTE1_9HYPH</name>
<evidence type="ECO:0000256" key="3">
    <source>
        <dbReference type="ARBA" id="ARBA00022679"/>
    </source>
</evidence>
<dbReference type="GO" id="GO:0005829">
    <property type="term" value="C:cytosol"/>
    <property type="evidence" value="ECO:0007669"/>
    <property type="project" value="TreeGrafter"/>
</dbReference>
<dbReference type="NCBIfam" id="TIGR02322">
    <property type="entry name" value="phosphon_PhnN"/>
    <property type="match status" value="1"/>
</dbReference>
<comment type="similarity">
    <text evidence="6">Belongs to the ribose 1,5-bisphosphokinase family.</text>
</comment>
<dbReference type="Pfam" id="PF00625">
    <property type="entry name" value="Guanylate_kin"/>
    <property type="match status" value="1"/>
</dbReference>
<keyword evidence="9" id="KW-1185">Reference proteome</keyword>
<evidence type="ECO:0000256" key="2">
    <source>
        <dbReference type="ARBA" id="ARBA00005069"/>
    </source>
</evidence>
<protein>
    <recommendedName>
        <fullName evidence="6">Ribose 1,5-bisphosphate phosphokinase PhnN</fullName>
        <ecNumber evidence="6">2.7.4.23</ecNumber>
    </recommendedName>
    <alternativeName>
        <fullName evidence="6">Ribose 1,5-bisphosphokinase</fullName>
    </alternativeName>
</protein>
<keyword evidence="5 6" id="KW-0067">ATP-binding</keyword>
<dbReference type="GO" id="GO:0019634">
    <property type="term" value="P:organic phosphonate metabolic process"/>
    <property type="evidence" value="ECO:0007669"/>
    <property type="project" value="UniProtKB-UniRule"/>
</dbReference>
<dbReference type="Gene3D" id="3.40.50.300">
    <property type="entry name" value="P-loop containing nucleotide triphosphate hydrolases"/>
    <property type="match status" value="1"/>
</dbReference>
<dbReference type="HAMAP" id="MF_00836">
    <property type="entry name" value="PhnN"/>
    <property type="match status" value="1"/>
</dbReference>
<dbReference type="RefSeq" id="WP_165131009.1">
    <property type="nucleotide sequence ID" value="NZ_CP049249.1"/>
</dbReference>
<organism evidence="8 9">
    <name type="scientific">Rhizobium rhizoryzae</name>
    <dbReference type="NCBI Taxonomy" id="451876"/>
    <lineage>
        <taxon>Bacteria</taxon>
        <taxon>Pseudomonadati</taxon>
        <taxon>Pseudomonadota</taxon>
        <taxon>Alphaproteobacteria</taxon>
        <taxon>Hyphomicrobiales</taxon>
        <taxon>Rhizobiaceae</taxon>
        <taxon>Rhizobium/Agrobacterium group</taxon>
        <taxon>Rhizobium</taxon>
    </lineage>
</organism>
<dbReference type="GO" id="GO:0033863">
    <property type="term" value="F:ribose 1,5-bisphosphate phosphokinase activity"/>
    <property type="evidence" value="ECO:0007669"/>
    <property type="project" value="UniProtKB-UniRule"/>
</dbReference>
<evidence type="ECO:0000256" key="4">
    <source>
        <dbReference type="ARBA" id="ARBA00022741"/>
    </source>
</evidence>
<dbReference type="Proteomes" id="UP000519897">
    <property type="component" value="Unassembled WGS sequence"/>
</dbReference>